<keyword evidence="1" id="KW-0812">Transmembrane</keyword>
<organism evidence="2 3">
    <name type="scientific">Fictibacillus aquaticus</name>
    <dbReference type="NCBI Taxonomy" id="2021314"/>
    <lineage>
        <taxon>Bacteria</taxon>
        <taxon>Bacillati</taxon>
        <taxon>Bacillota</taxon>
        <taxon>Bacilli</taxon>
        <taxon>Bacillales</taxon>
        <taxon>Fictibacillaceae</taxon>
        <taxon>Fictibacillus</taxon>
    </lineage>
</organism>
<evidence type="ECO:0000313" key="2">
    <source>
        <dbReference type="EMBL" id="OYD57923.1"/>
    </source>
</evidence>
<dbReference type="InterPro" id="IPR055338">
    <property type="entry name" value="YqfX-like"/>
</dbReference>
<keyword evidence="1" id="KW-0472">Membrane</keyword>
<dbReference type="AlphaFoldDB" id="A0A235FAE4"/>
<accession>A0A235FAE4</accession>
<dbReference type="PANTHER" id="PTHR40040:SF1">
    <property type="entry name" value="MEMBRANE PROTEIN"/>
    <property type="match status" value="1"/>
</dbReference>
<gene>
    <name evidence="2" type="ORF">CGZ90_08500</name>
</gene>
<evidence type="ECO:0000313" key="3">
    <source>
        <dbReference type="Proteomes" id="UP000215059"/>
    </source>
</evidence>
<keyword evidence="3" id="KW-1185">Reference proteome</keyword>
<sequence length="120" mass="13175">MDERRNRMDDARFDEEIAAEVLPLNRDLTLPENEKPRTGREEEAHIHERKQDYAGIGKVTGIAAVILAALSLFILPVFFGGAAVVLGFIARRLGARSLGNWAIGLGAVSIIISLIFAPFF</sequence>
<dbReference type="EMBL" id="NOII01000002">
    <property type="protein sequence ID" value="OYD57923.1"/>
    <property type="molecule type" value="Genomic_DNA"/>
</dbReference>
<dbReference type="PANTHER" id="PTHR40040">
    <property type="entry name" value="SMALL HYDROPHOBIC PROTEIN-RELATED"/>
    <property type="match status" value="1"/>
</dbReference>
<comment type="caution">
    <text evidence="2">The sequence shown here is derived from an EMBL/GenBank/DDBJ whole genome shotgun (WGS) entry which is preliminary data.</text>
</comment>
<proteinExistence type="predicted"/>
<dbReference type="OrthoDB" id="2943217at2"/>
<name>A0A235FAE4_9BACL</name>
<protein>
    <recommendedName>
        <fullName evidence="4">DUF4190 domain-containing protein</fullName>
    </recommendedName>
</protein>
<feature type="transmembrane region" description="Helical" evidence="1">
    <location>
        <begin position="62"/>
        <end position="89"/>
    </location>
</feature>
<dbReference type="RefSeq" id="WP_094251956.1">
    <property type="nucleotide sequence ID" value="NZ_JBHLXL010000001.1"/>
</dbReference>
<reference evidence="2 3" key="1">
    <citation type="submission" date="2017-07" db="EMBL/GenBank/DDBJ databases">
        <title>Fictibacillus sp. nov. GDSW-R2A3 Genome sequencing and assembly.</title>
        <authorList>
            <person name="Mayilraj S."/>
        </authorList>
    </citation>
    <scope>NUCLEOTIDE SEQUENCE [LARGE SCALE GENOMIC DNA]</scope>
    <source>
        <strain evidence="2 3">GDSW-R2A3</strain>
    </source>
</reference>
<evidence type="ECO:0008006" key="4">
    <source>
        <dbReference type="Google" id="ProtNLM"/>
    </source>
</evidence>
<dbReference type="Proteomes" id="UP000215059">
    <property type="component" value="Unassembled WGS sequence"/>
</dbReference>
<feature type="transmembrane region" description="Helical" evidence="1">
    <location>
        <begin position="101"/>
        <end position="119"/>
    </location>
</feature>
<evidence type="ECO:0000256" key="1">
    <source>
        <dbReference type="SAM" id="Phobius"/>
    </source>
</evidence>
<keyword evidence="1" id="KW-1133">Transmembrane helix</keyword>